<keyword evidence="4" id="KW-1185">Reference proteome</keyword>
<protein>
    <submittedName>
        <fullName evidence="3">DNA-binding protein</fullName>
    </submittedName>
</protein>
<name>A0A370DQB0_9GAMM</name>
<dbReference type="PANTHER" id="PTHR14239">
    <property type="entry name" value="DUDULIN-RELATED"/>
    <property type="match status" value="1"/>
</dbReference>
<evidence type="ECO:0000256" key="1">
    <source>
        <dbReference type="ARBA" id="ARBA00023002"/>
    </source>
</evidence>
<dbReference type="EMBL" id="QFXE01000007">
    <property type="protein sequence ID" value="RDH87129.1"/>
    <property type="molecule type" value="Genomic_DNA"/>
</dbReference>
<dbReference type="Proteomes" id="UP000254771">
    <property type="component" value="Unassembled WGS sequence"/>
</dbReference>
<accession>A0A370DQB0</accession>
<sequence>MKIGILGTGDVGCVLGAGFAGRGHKVMIGTRNPAAQKVQDWLEQTGNDARTGTFAGAAAFGEAVVIAIGWPHLQNVIELAGAGNFAGKLVMDATNPLRFETEGQPPVLDVGHTDSAGELVQRLLPEARVVKAFNIVGNPHMVDPDFPEGKPDMFICGNDANAKKTTGELIESLGWPPVIDLGGIENSRYLEPLAMVWIRHFFNQGFNGNHAFKLLRK</sequence>
<dbReference type="GO" id="GO:0003677">
    <property type="term" value="F:DNA binding"/>
    <property type="evidence" value="ECO:0007669"/>
    <property type="project" value="UniProtKB-KW"/>
</dbReference>
<evidence type="ECO:0000313" key="4">
    <source>
        <dbReference type="Proteomes" id="UP000254771"/>
    </source>
</evidence>
<dbReference type="InterPro" id="IPR051267">
    <property type="entry name" value="STEAP_metalloreductase"/>
</dbReference>
<gene>
    <name evidence="3" type="ORF">DIZ78_05520</name>
</gene>
<comment type="caution">
    <text evidence="3">The sequence shown here is derived from an EMBL/GenBank/DDBJ whole genome shotgun (WGS) entry which is preliminary data.</text>
</comment>
<dbReference type="PANTHER" id="PTHR14239:SF10">
    <property type="entry name" value="REDUCTASE"/>
    <property type="match status" value="1"/>
</dbReference>
<feature type="domain" description="Pyrroline-5-carboxylate reductase catalytic N-terminal" evidence="2">
    <location>
        <begin position="2"/>
        <end position="96"/>
    </location>
</feature>
<dbReference type="InterPro" id="IPR028939">
    <property type="entry name" value="P5C_Rdtase_cat_N"/>
</dbReference>
<keyword evidence="1" id="KW-0560">Oxidoreductase</keyword>
<dbReference type="Gene3D" id="3.40.50.720">
    <property type="entry name" value="NAD(P)-binding Rossmann-like Domain"/>
    <property type="match status" value="1"/>
</dbReference>
<dbReference type="Pfam" id="PF03807">
    <property type="entry name" value="F420_oxidored"/>
    <property type="match status" value="1"/>
</dbReference>
<keyword evidence="3" id="KW-0238">DNA-binding</keyword>
<reference evidence="3 4" key="1">
    <citation type="journal article" date="2018" name="ISME J.">
        <title>Endosymbiont genomes yield clues of tubeworm success.</title>
        <authorList>
            <person name="Li Y."/>
            <person name="Liles M.R."/>
            <person name="Halanych K.M."/>
        </authorList>
    </citation>
    <scope>NUCLEOTIDE SEQUENCE [LARGE SCALE GENOMIC DNA]</scope>
    <source>
        <strain evidence="3">A1462</strain>
    </source>
</reference>
<dbReference type="SUPFAM" id="SSF51735">
    <property type="entry name" value="NAD(P)-binding Rossmann-fold domains"/>
    <property type="match status" value="1"/>
</dbReference>
<proteinExistence type="predicted"/>
<dbReference type="InterPro" id="IPR036291">
    <property type="entry name" value="NAD(P)-bd_dom_sf"/>
</dbReference>
<evidence type="ECO:0000259" key="2">
    <source>
        <dbReference type="Pfam" id="PF03807"/>
    </source>
</evidence>
<evidence type="ECO:0000313" key="3">
    <source>
        <dbReference type="EMBL" id="RDH87129.1"/>
    </source>
</evidence>
<dbReference type="GO" id="GO:0016491">
    <property type="term" value="F:oxidoreductase activity"/>
    <property type="evidence" value="ECO:0007669"/>
    <property type="project" value="UniProtKB-KW"/>
</dbReference>
<dbReference type="AlphaFoldDB" id="A0A370DQB0"/>
<organism evidence="3 4">
    <name type="scientific">endosymbiont of Escarpia spicata</name>
    <dbReference type="NCBI Taxonomy" id="2200908"/>
    <lineage>
        <taxon>Bacteria</taxon>
        <taxon>Pseudomonadati</taxon>
        <taxon>Pseudomonadota</taxon>
        <taxon>Gammaproteobacteria</taxon>
        <taxon>sulfur-oxidizing symbionts</taxon>
    </lineage>
</organism>